<organism evidence="1 2">
    <name type="scientific">Pleuronectes platessa</name>
    <name type="common">European plaice</name>
    <dbReference type="NCBI Taxonomy" id="8262"/>
    <lineage>
        <taxon>Eukaryota</taxon>
        <taxon>Metazoa</taxon>
        <taxon>Chordata</taxon>
        <taxon>Craniata</taxon>
        <taxon>Vertebrata</taxon>
        <taxon>Euteleostomi</taxon>
        <taxon>Actinopterygii</taxon>
        <taxon>Neopterygii</taxon>
        <taxon>Teleostei</taxon>
        <taxon>Neoteleostei</taxon>
        <taxon>Acanthomorphata</taxon>
        <taxon>Carangaria</taxon>
        <taxon>Pleuronectiformes</taxon>
        <taxon>Pleuronectoidei</taxon>
        <taxon>Pleuronectidae</taxon>
        <taxon>Pleuronectes</taxon>
    </lineage>
</organism>
<sequence length="116" mass="12330">MNTGCQVSEGGPSRLKTPICFSRISSNNKMRTAVDSFKQLCGPAALRCYPGSPASSSYALFITCFQWPPSSRLQLEGQGRRAPAAAKVIVFSSAGGNWERTLGTSRLLCANRGLAG</sequence>
<dbReference type="AlphaFoldDB" id="A0A9N7V9M2"/>
<proteinExistence type="predicted"/>
<reference evidence="1" key="1">
    <citation type="submission" date="2020-03" db="EMBL/GenBank/DDBJ databases">
        <authorList>
            <person name="Weist P."/>
        </authorList>
    </citation>
    <scope>NUCLEOTIDE SEQUENCE</scope>
</reference>
<accession>A0A9N7V9M2</accession>
<dbReference type="Proteomes" id="UP001153269">
    <property type="component" value="Unassembled WGS sequence"/>
</dbReference>
<comment type="caution">
    <text evidence="1">The sequence shown here is derived from an EMBL/GenBank/DDBJ whole genome shotgun (WGS) entry which is preliminary data.</text>
</comment>
<dbReference type="EMBL" id="CADEAL010003980">
    <property type="protein sequence ID" value="CAB1448486.1"/>
    <property type="molecule type" value="Genomic_DNA"/>
</dbReference>
<protein>
    <submittedName>
        <fullName evidence="1">Uncharacterized protein</fullName>
    </submittedName>
</protein>
<name>A0A9N7V9M2_PLEPL</name>
<evidence type="ECO:0000313" key="1">
    <source>
        <dbReference type="EMBL" id="CAB1448486.1"/>
    </source>
</evidence>
<gene>
    <name evidence="1" type="ORF">PLEPLA_LOCUS36138</name>
</gene>
<keyword evidence="2" id="KW-1185">Reference proteome</keyword>
<evidence type="ECO:0000313" key="2">
    <source>
        <dbReference type="Proteomes" id="UP001153269"/>
    </source>
</evidence>